<dbReference type="WBParaSite" id="scaffold4135_cov245.g7686">
    <property type="protein sequence ID" value="scaffold4135_cov245.g7686"/>
    <property type="gene ID" value="scaffold4135_cov245.g7686"/>
</dbReference>
<name>A0A915MJ52_MELJA</name>
<dbReference type="AlphaFoldDB" id="A0A915MJ52"/>
<sequence length="66" mass="7273">MKVKCAKNLVHLSKPVAGNSKTVFYYNPEGINLVVDLTNTNEPDEQHDNHGLKLLAESLGKVNLNV</sequence>
<evidence type="ECO:0000313" key="2">
    <source>
        <dbReference type="WBParaSite" id="scaffold4135_cov245.g7686"/>
    </source>
</evidence>
<keyword evidence="1" id="KW-1185">Reference proteome</keyword>
<accession>A0A915MJ52</accession>
<proteinExistence type="predicted"/>
<dbReference type="Proteomes" id="UP000887561">
    <property type="component" value="Unplaced"/>
</dbReference>
<organism evidence="1 2">
    <name type="scientific">Meloidogyne javanica</name>
    <name type="common">Root-knot nematode worm</name>
    <dbReference type="NCBI Taxonomy" id="6303"/>
    <lineage>
        <taxon>Eukaryota</taxon>
        <taxon>Metazoa</taxon>
        <taxon>Ecdysozoa</taxon>
        <taxon>Nematoda</taxon>
        <taxon>Chromadorea</taxon>
        <taxon>Rhabditida</taxon>
        <taxon>Tylenchina</taxon>
        <taxon>Tylenchomorpha</taxon>
        <taxon>Tylenchoidea</taxon>
        <taxon>Meloidogynidae</taxon>
        <taxon>Meloidogyninae</taxon>
        <taxon>Meloidogyne</taxon>
        <taxon>Meloidogyne incognita group</taxon>
    </lineage>
</organism>
<evidence type="ECO:0000313" key="1">
    <source>
        <dbReference type="Proteomes" id="UP000887561"/>
    </source>
</evidence>
<protein>
    <submittedName>
        <fullName evidence="2">Uncharacterized protein</fullName>
    </submittedName>
</protein>
<reference evidence="2" key="1">
    <citation type="submission" date="2022-11" db="UniProtKB">
        <authorList>
            <consortium name="WormBaseParasite"/>
        </authorList>
    </citation>
    <scope>IDENTIFICATION</scope>
</reference>